<dbReference type="InterPro" id="IPR039528">
    <property type="entry name" value="DPM1-like"/>
</dbReference>
<dbReference type="OrthoDB" id="9810303at2"/>
<keyword evidence="6" id="KW-1185">Reference proteome</keyword>
<organism evidence="5 6">
    <name type="scientific">Thermogutta terrifontis</name>
    <dbReference type="NCBI Taxonomy" id="1331910"/>
    <lineage>
        <taxon>Bacteria</taxon>
        <taxon>Pseudomonadati</taxon>
        <taxon>Planctomycetota</taxon>
        <taxon>Planctomycetia</taxon>
        <taxon>Pirellulales</taxon>
        <taxon>Thermoguttaceae</taxon>
        <taxon>Thermogutta</taxon>
    </lineage>
</organism>
<dbReference type="GO" id="GO:0004582">
    <property type="term" value="F:dolichyl-phosphate beta-D-mannosyltransferase activity"/>
    <property type="evidence" value="ECO:0007669"/>
    <property type="project" value="UniProtKB-EC"/>
</dbReference>
<dbReference type="Gene3D" id="3.90.550.10">
    <property type="entry name" value="Spore Coat Polysaccharide Biosynthesis Protein SpsA, Chain A"/>
    <property type="match status" value="1"/>
</dbReference>
<dbReference type="EMBL" id="CP018477">
    <property type="protein sequence ID" value="ASV73385.1"/>
    <property type="molecule type" value="Genomic_DNA"/>
</dbReference>
<dbReference type="SUPFAM" id="SSF53448">
    <property type="entry name" value="Nucleotide-diphospho-sugar transferases"/>
    <property type="match status" value="1"/>
</dbReference>
<gene>
    <name evidence="5" type="ORF">THTE_0783</name>
</gene>
<dbReference type="FunFam" id="3.90.550.10:FF:000122">
    <property type="entry name" value="Dolichol-phosphate mannosyltransferase subunit 1"/>
    <property type="match status" value="1"/>
</dbReference>
<accession>A0A286RBQ9</accession>
<evidence type="ECO:0000259" key="4">
    <source>
        <dbReference type="Pfam" id="PF00535"/>
    </source>
</evidence>
<dbReference type="Proteomes" id="UP000215086">
    <property type="component" value="Chromosome"/>
</dbReference>
<evidence type="ECO:0000313" key="5">
    <source>
        <dbReference type="EMBL" id="ASV73385.1"/>
    </source>
</evidence>
<dbReference type="RefSeq" id="WP_095414001.1">
    <property type="nucleotide sequence ID" value="NZ_CP018477.1"/>
</dbReference>
<dbReference type="EC" id="2.4.1.83" evidence="5"/>
<dbReference type="InterPro" id="IPR029044">
    <property type="entry name" value="Nucleotide-diphossugar_trans"/>
</dbReference>
<evidence type="ECO:0000313" key="6">
    <source>
        <dbReference type="Proteomes" id="UP000215086"/>
    </source>
</evidence>
<comment type="similarity">
    <text evidence="1">Belongs to the glycosyltransferase 2 family.</text>
</comment>
<protein>
    <submittedName>
        <fullName evidence="5">Dolichol-phosphate mannosyltransferase in lipid-linked oligosaccharide synthesis cluster</fullName>
        <ecNumber evidence="5">2.4.1.83</ecNumber>
    </submittedName>
</protein>
<name>A0A286RBQ9_9BACT</name>
<dbReference type="CDD" id="cd06442">
    <property type="entry name" value="DPM1_like"/>
    <property type="match status" value="1"/>
</dbReference>
<keyword evidence="3 5" id="KW-0808">Transferase</keyword>
<dbReference type="Pfam" id="PF00535">
    <property type="entry name" value="Glycos_transf_2"/>
    <property type="match status" value="1"/>
</dbReference>
<keyword evidence="2 5" id="KW-0328">Glycosyltransferase</keyword>
<dbReference type="GO" id="GO:0009247">
    <property type="term" value="P:glycolipid biosynthetic process"/>
    <property type="evidence" value="ECO:0007669"/>
    <property type="project" value="TreeGrafter"/>
</dbReference>
<sequence>MVDQGECLIVIATYNERETLPPLLEAIFTTVPTVDVLVVDDNSPDGTGEWCEEYSRGDPRLRCLHRPGKQGLGSAIIAGLREGIAQGYRYVLTMDADFSHPPERLPDLLAAMEPANGPKVDVAIGSRYVPGGRIEGWPLRRHLMSRAINWFARLMLGLPVRDCSGNFRCYRAATLARLDFSEFCSSGYAFFEEILYRMRKIGAVFCEVPITFVDRREGASKITWREGLQAVAVIVKLALSERCGRGKPRKKSNQFSVRESADP</sequence>
<reference evidence="5 6" key="1">
    <citation type="journal article" name="Front. Microbiol.">
        <title>Sugar Metabolism of the First Thermophilic Planctomycete Thermogutta terrifontis: Comparative Genomic and Transcriptomic Approaches.</title>
        <authorList>
            <person name="Elcheninov A.G."/>
            <person name="Menzel P."/>
            <person name="Gudbergsdottir S.R."/>
            <person name="Slesarev A.I."/>
            <person name="Kadnikov V.V."/>
            <person name="Krogh A."/>
            <person name="Bonch-Osmolovskaya E.A."/>
            <person name="Peng X."/>
            <person name="Kublanov I.V."/>
        </authorList>
    </citation>
    <scope>NUCLEOTIDE SEQUENCE [LARGE SCALE GENOMIC DNA]</scope>
    <source>
        <strain evidence="5 6">R1</strain>
    </source>
</reference>
<dbReference type="PANTHER" id="PTHR43398:SF1">
    <property type="entry name" value="DOLICHOL-PHOSPHATE MANNOSYLTRANSFERASE SUBUNIT 1"/>
    <property type="match status" value="1"/>
</dbReference>
<dbReference type="PANTHER" id="PTHR43398">
    <property type="entry name" value="DOLICHOL-PHOSPHATE MANNOSYLTRANSFERASE SUBUNIT 1"/>
    <property type="match status" value="1"/>
</dbReference>
<dbReference type="AlphaFoldDB" id="A0A286RBQ9"/>
<dbReference type="GO" id="GO:0016020">
    <property type="term" value="C:membrane"/>
    <property type="evidence" value="ECO:0007669"/>
    <property type="project" value="GOC"/>
</dbReference>
<evidence type="ECO:0000256" key="2">
    <source>
        <dbReference type="ARBA" id="ARBA00022676"/>
    </source>
</evidence>
<feature type="domain" description="Glycosyltransferase 2-like" evidence="4">
    <location>
        <begin position="9"/>
        <end position="173"/>
    </location>
</feature>
<evidence type="ECO:0000256" key="1">
    <source>
        <dbReference type="ARBA" id="ARBA00006739"/>
    </source>
</evidence>
<dbReference type="KEGG" id="ttf:THTE_0783"/>
<evidence type="ECO:0000256" key="3">
    <source>
        <dbReference type="ARBA" id="ARBA00022679"/>
    </source>
</evidence>
<dbReference type="InterPro" id="IPR001173">
    <property type="entry name" value="Glyco_trans_2-like"/>
</dbReference>
<proteinExistence type="inferred from homology"/>